<name>A0AA48HI61_9ALTE</name>
<dbReference type="SMART" id="SM00471">
    <property type="entry name" value="HDc"/>
    <property type="match status" value="1"/>
</dbReference>
<protein>
    <recommendedName>
        <fullName evidence="1">HDOD domain-containing protein</fullName>
    </recommendedName>
</protein>
<feature type="domain" description="HDOD" evidence="1">
    <location>
        <begin position="115"/>
        <end position="307"/>
    </location>
</feature>
<gene>
    <name evidence="2" type="ORF">MACH26_28790</name>
</gene>
<dbReference type="Proteomes" id="UP001333710">
    <property type="component" value="Chromosome"/>
</dbReference>
<dbReference type="AlphaFoldDB" id="A0AA48HI61"/>
<dbReference type="EMBL" id="AP027272">
    <property type="protein sequence ID" value="BDX07358.1"/>
    <property type="molecule type" value="Genomic_DNA"/>
</dbReference>
<evidence type="ECO:0000259" key="1">
    <source>
        <dbReference type="PROSITE" id="PS51833"/>
    </source>
</evidence>
<dbReference type="PANTHER" id="PTHR33525:SF6">
    <property type="entry name" value="HDOD DOMAIN-CONTAINING PROTEIN"/>
    <property type="match status" value="1"/>
</dbReference>
<proteinExistence type="predicted"/>
<accession>A0AA48HI61</accession>
<organism evidence="2 3">
    <name type="scientific">Planctobacterium marinum</name>
    <dbReference type="NCBI Taxonomy" id="1631968"/>
    <lineage>
        <taxon>Bacteria</taxon>
        <taxon>Pseudomonadati</taxon>
        <taxon>Pseudomonadota</taxon>
        <taxon>Gammaproteobacteria</taxon>
        <taxon>Alteromonadales</taxon>
        <taxon>Alteromonadaceae</taxon>
        <taxon>Planctobacterium</taxon>
    </lineage>
</organism>
<sequence>MLGKLFAFLNPAPKKAGPQFLNLADNATGQEATPVKKKSTKPQLSAIEILERKYGEMTQAEIAETSEFMDKKDFRFYDYLLGASESTREVNALEKKILVDTNKMLSRPEVMVQHLPQLPQSITQLKSMLDNQNFKLDEFSEIVKREPALASHMVKVANSPMYNHSGKEIANLGHAFMLIGAEGVKEHILMRFFKQLLNIRPIYFKMFGAKIWDHSLSTAMLAKKIAAAKGLNQETAYLNGLVHDIGKIMIFQLMVNAFRSASPDESPNSLVFKKLLNDKSMQISVMVVKEWQMPEAIINSVTDLALSLKRPVKTQMGRVLYEANLVSELVMMHETQPLAPEQYLEIGKTASLSDAATDTLFKSVVAEGN</sequence>
<reference evidence="2" key="1">
    <citation type="submission" date="2023-01" db="EMBL/GenBank/DDBJ databases">
        <title>Complete genome sequence of Planctobacterium marinum strain Dej080120_11.</title>
        <authorList>
            <person name="Ueki S."/>
            <person name="Maruyama F."/>
        </authorList>
    </citation>
    <scope>NUCLEOTIDE SEQUENCE</scope>
    <source>
        <strain evidence="2">Dej080120_11</strain>
    </source>
</reference>
<dbReference type="NCBIfam" id="TIGR00277">
    <property type="entry name" value="HDIG"/>
    <property type="match status" value="1"/>
</dbReference>
<dbReference type="InterPro" id="IPR013976">
    <property type="entry name" value="HDOD"/>
</dbReference>
<evidence type="ECO:0000313" key="3">
    <source>
        <dbReference type="Proteomes" id="UP001333710"/>
    </source>
</evidence>
<dbReference type="Pfam" id="PF08668">
    <property type="entry name" value="HDOD"/>
    <property type="match status" value="1"/>
</dbReference>
<dbReference type="InterPro" id="IPR006675">
    <property type="entry name" value="HDIG_dom"/>
</dbReference>
<dbReference type="InterPro" id="IPR052340">
    <property type="entry name" value="RNase_Y/CdgJ"/>
</dbReference>
<dbReference type="SUPFAM" id="SSF109604">
    <property type="entry name" value="HD-domain/PDEase-like"/>
    <property type="match status" value="1"/>
</dbReference>
<dbReference type="PANTHER" id="PTHR33525">
    <property type="match status" value="1"/>
</dbReference>
<keyword evidence="3" id="KW-1185">Reference proteome</keyword>
<dbReference type="CDD" id="cd00077">
    <property type="entry name" value="HDc"/>
    <property type="match status" value="1"/>
</dbReference>
<dbReference type="RefSeq" id="WP_338293345.1">
    <property type="nucleotide sequence ID" value="NZ_AP027272.1"/>
</dbReference>
<dbReference type="PROSITE" id="PS51833">
    <property type="entry name" value="HDOD"/>
    <property type="match status" value="1"/>
</dbReference>
<dbReference type="Gene3D" id="1.10.3210.10">
    <property type="entry name" value="Hypothetical protein af1432"/>
    <property type="match status" value="1"/>
</dbReference>
<dbReference type="KEGG" id="pmaw:MACH26_28790"/>
<dbReference type="InterPro" id="IPR003607">
    <property type="entry name" value="HD/PDEase_dom"/>
</dbReference>
<evidence type="ECO:0000313" key="2">
    <source>
        <dbReference type="EMBL" id="BDX07358.1"/>
    </source>
</evidence>